<dbReference type="AlphaFoldDB" id="A0A2C4K165"/>
<feature type="transmembrane region" description="Helical" evidence="1">
    <location>
        <begin position="7"/>
        <end position="27"/>
    </location>
</feature>
<proteinExistence type="predicted"/>
<keyword evidence="1" id="KW-0812">Transmembrane</keyword>
<dbReference type="Proteomes" id="UP000219775">
    <property type="component" value="Unassembled WGS sequence"/>
</dbReference>
<evidence type="ECO:0000313" key="3">
    <source>
        <dbReference type="Proteomes" id="UP000219775"/>
    </source>
</evidence>
<comment type="caution">
    <text evidence="2">The sequence shown here is derived from an EMBL/GenBank/DDBJ whole genome shotgun (WGS) entry which is preliminary data.</text>
</comment>
<reference evidence="2 3" key="1">
    <citation type="submission" date="2017-09" db="EMBL/GenBank/DDBJ databases">
        <title>Large-scale bioinformatics analysis of Bacillus genomes uncovers conserved roles of natural products in bacterial physiology.</title>
        <authorList>
            <consortium name="Agbiome Team Llc"/>
            <person name="Bleich R.M."/>
            <person name="Grubbs K.J."/>
            <person name="Santa Maria K.C."/>
            <person name="Allen S.E."/>
            <person name="Farag S."/>
            <person name="Shank E.A."/>
            <person name="Bowers A."/>
        </authorList>
    </citation>
    <scope>NUCLEOTIDE SEQUENCE [LARGE SCALE GENOMIC DNA]</scope>
    <source>
        <strain evidence="2 3">AFS009893</strain>
    </source>
</reference>
<feature type="transmembrane region" description="Helical" evidence="1">
    <location>
        <begin position="39"/>
        <end position="63"/>
    </location>
</feature>
<organism evidence="2 3">
    <name type="scientific">Bacillus pseudomycoides</name>
    <dbReference type="NCBI Taxonomy" id="64104"/>
    <lineage>
        <taxon>Bacteria</taxon>
        <taxon>Bacillati</taxon>
        <taxon>Bacillota</taxon>
        <taxon>Bacilli</taxon>
        <taxon>Bacillales</taxon>
        <taxon>Bacillaceae</taxon>
        <taxon>Bacillus</taxon>
        <taxon>Bacillus cereus group</taxon>
    </lineage>
</organism>
<protein>
    <submittedName>
        <fullName evidence="2">Uncharacterized protein</fullName>
    </submittedName>
</protein>
<keyword evidence="1" id="KW-1133">Transmembrane helix</keyword>
<accession>A0A2C4K165</accession>
<name>A0A2C4K165_9BACI</name>
<sequence>MSKNDLLRLAGVIFFIFSVQGILRSLINMFLGHSLVFNLFHLSSPISLIIYVVLFVLGILLVVKTKPFNK</sequence>
<dbReference type="EMBL" id="NUDP01000077">
    <property type="protein sequence ID" value="PEM67086.1"/>
    <property type="molecule type" value="Genomic_DNA"/>
</dbReference>
<evidence type="ECO:0000256" key="1">
    <source>
        <dbReference type="SAM" id="Phobius"/>
    </source>
</evidence>
<keyword evidence="1" id="KW-0472">Membrane</keyword>
<evidence type="ECO:0000313" key="2">
    <source>
        <dbReference type="EMBL" id="PEM67086.1"/>
    </source>
</evidence>
<gene>
    <name evidence="2" type="ORF">CN613_20145</name>
</gene>